<dbReference type="PROSITE" id="PS51143">
    <property type="entry name" value="MT_A70"/>
    <property type="match status" value="1"/>
</dbReference>
<reference evidence="5 6" key="1">
    <citation type="submission" date="2019-03" db="EMBL/GenBank/DDBJ databases">
        <title>Genomic Encyclopedia of Type Strains, Phase IV (KMG-IV): sequencing the most valuable type-strain genomes for metagenomic binning, comparative biology and taxonomic classification.</title>
        <authorList>
            <person name="Goeker M."/>
        </authorList>
    </citation>
    <scope>NUCLEOTIDE SEQUENCE [LARGE SCALE GENOMIC DNA]</scope>
    <source>
        <strain evidence="5 6">DSM 100451</strain>
    </source>
</reference>
<evidence type="ECO:0000256" key="2">
    <source>
        <dbReference type="ARBA" id="ARBA00022679"/>
    </source>
</evidence>
<dbReference type="EMBL" id="SLUM01000005">
    <property type="protein sequence ID" value="TCL59633.1"/>
    <property type="molecule type" value="Genomic_DNA"/>
</dbReference>
<gene>
    <name evidence="5" type="ORF">EDD77_10579</name>
</gene>
<comment type="similarity">
    <text evidence="4">Belongs to the MT-A70-like family.</text>
</comment>
<keyword evidence="1 5" id="KW-0489">Methyltransferase</keyword>
<dbReference type="Proteomes" id="UP000295184">
    <property type="component" value="Unassembled WGS sequence"/>
</dbReference>
<keyword evidence="2" id="KW-0808">Transferase</keyword>
<proteinExistence type="inferred from homology"/>
<dbReference type="InterPro" id="IPR029063">
    <property type="entry name" value="SAM-dependent_MTases_sf"/>
</dbReference>
<organism evidence="5 6">
    <name type="scientific">Allofournierella massiliensis</name>
    <dbReference type="NCBI Taxonomy" id="1650663"/>
    <lineage>
        <taxon>Bacteria</taxon>
        <taxon>Bacillati</taxon>
        <taxon>Bacillota</taxon>
        <taxon>Clostridia</taxon>
        <taxon>Eubacteriales</taxon>
        <taxon>Oscillospiraceae</taxon>
        <taxon>Allofournierella</taxon>
    </lineage>
</organism>
<dbReference type="GO" id="GO:0008168">
    <property type="term" value="F:methyltransferase activity"/>
    <property type="evidence" value="ECO:0007669"/>
    <property type="project" value="UniProtKB-KW"/>
</dbReference>
<dbReference type="STRING" id="1650663.GCA_001486665_03383"/>
<sequence>MKKYSIIYADPPWAYRTYSKKGQGRSAESHYPTMCIEDIKALPVGELAAKDCALFLWITFPCLCEALEVLTAWGFSYKTVAFVWVKQNRRNDDLFTGMGYWTRANAEICILATKGHPKRVDAGVRQVILSHIEEHSKKPDEARKRIVRLMGDLPRVELFARQSPEGWDVWGNEVECTAHLPMEEAPCCG</sequence>
<dbReference type="SUPFAM" id="SSF53335">
    <property type="entry name" value="S-adenosyl-L-methionine-dependent methyltransferases"/>
    <property type="match status" value="1"/>
</dbReference>
<dbReference type="PROSITE" id="PS00092">
    <property type="entry name" value="N6_MTASE"/>
    <property type="match status" value="1"/>
</dbReference>
<dbReference type="GO" id="GO:0032259">
    <property type="term" value="P:methylation"/>
    <property type="evidence" value="ECO:0007669"/>
    <property type="project" value="UniProtKB-KW"/>
</dbReference>
<evidence type="ECO:0000256" key="4">
    <source>
        <dbReference type="PROSITE-ProRule" id="PRU00489"/>
    </source>
</evidence>
<dbReference type="Pfam" id="PF05063">
    <property type="entry name" value="MT-A70"/>
    <property type="match status" value="1"/>
</dbReference>
<accession>A0A4R1R2L8</accession>
<comment type="caution">
    <text evidence="5">The sequence shown here is derived from an EMBL/GenBank/DDBJ whole genome shotgun (WGS) entry which is preliminary data.</text>
</comment>
<protein>
    <submittedName>
        <fullName evidence="5">N6-adenosine-specific RNA methylase IME4</fullName>
    </submittedName>
</protein>
<dbReference type="GO" id="GO:0003676">
    <property type="term" value="F:nucleic acid binding"/>
    <property type="evidence" value="ECO:0007669"/>
    <property type="project" value="InterPro"/>
</dbReference>
<dbReference type="InterPro" id="IPR002052">
    <property type="entry name" value="DNA_methylase_N6_adenine_CS"/>
</dbReference>
<evidence type="ECO:0000313" key="6">
    <source>
        <dbReference type="Proteomes" id="UP000295184"/>
    </source>
</evidence>
<dbReference type="PANTHER" id="PTHR12829">
    <property type="entry name" value="N6-ADENOSINE-METHYLTRANSFERASE"/>
    <property type="match status" value="1"/>
</dbReference>
<keyword evidence="3" id="KW-0949">S-adenosyl-L-methionine</keyword>
<dbReference type="InterPro" id="IPR007757">
    <property type="entry name" value="MT-A70-like"/>
</dbReference>
<name>A0A4R1R2L8_9FIRM</name>
<dbReference type="RefSeq" id="WP_058966958.1">
    <property type="nucleotide sequence ID" value="NZ_CABKVM010000019.1"/>
</dbReference>
<evidence type="ECO:0000256" key="3">
    <source>
        <dbReference type="ARBA" id="ARBA00022691"/>
    </source>
</evidence>
<evidence type="ECO:0000313" key="5">
    <source>
        <dbReference type="EMBL" id="TCL59633.1"/>
    </source>
</evidence>
<evidence type="ECO:0000256" key="1">
    <source>
        <dbReference type="ARBA" id="ARBA00022603"/>
    </source>
</evidence>
<dbReference type="AlphaFoldDB" id="A0A4R1R2L8"/>
<dbReference type="PANTHER" id="PTHR12829:SF7">
    <property type="entry name" value="N6-ADENOSINE-METHYLTRANSFERASE CATALYTIC SUBUNIT"/>
    <property type="match status" value="1"/>
</dbReference>